<feature type="region of interest" description="Disordered" evidence="1">
    <location>
        <begin position="62"/>
        <end position="82"/>
    </location>
</feature>
<dbReference type="RefSeq" id="XP_060380903.1">
    <property type="nucleotide sequence ID" value="XM_060524390.1"/>
</dbReference>
<protein>
    <recommendedName>
        <fullName evidence="4">Protein kinase domain-containing protein</fullName>
    </recommendedName>
</protein>
<proteinExistence type="predicted"/>
<gene>
    <name evidence="2" type="ORF">CTAM01_08370</name>
</gene>
<feature type="compositionally biased region" description="Polar residues" evidence="1">
    <location>
        <begin position="571"/>
        <end position="580"/>
    </location>
</feature>
<accession>A0ABQ9R649</accession>
<reference evidence="2 3" key="1">
    <citation type="submission" date="2016-10" db="EMBL/GenBank/DDBJ databases">
        <title>The genome sequence of Colletotrichum fioriniae PJ7.</title>
        <authorList>
            <person name="Baroncelli R."/>
        </authorList>
    </citation>
    <scope>NUCLEOTIDE SEQUENCE [LARGE SCALE GENOMIC DNA]</scope>
    <source>
        <strain evidence="2 3">Tom-12</strain>
    </source>
</reference>
<dbReference type="Proteomes" id="UP001227543">
    <property type="component" value="Unassembled WGS sequence"/>
</dbReference>
<evidence type="ECO:0008006" key="4">
    <source>
        <dbReference type="Google" id="ProtNLM"/>
    </source>
</evidence>
<comment type="caution">
    <text evidence="2">The sequence shown here is derived from an EMBL/GenBank/DDBJ whole genome shotgun (WGS) entry which is preliminary data.</text>
</comment>
<organism evidence="2 3">
    <name type="scientific">Colletotrichum tamarilloi</name>
    <dbReference type="NCBI Taxonomy" id="1209934"/>
    <lineage>
        <taxon>Eukaryota</taxon>
        <taxon>Fungi</taxon>
        <taxon>Dikarya</taxon>
        <taxon>Ascomycota</taxon>
        <taxon>Pezizomycotina</taxon>
        <taxon>Sordariomycetes</taxon>
        <taxon>Hypocreomycetidae</taxon>
        <taxon>Glomerellales</taxon>
        <taxon>Glomerellaceae</taxon>
        <taxon>Colletotrichum</taxon>
        <taxon>Colletotrichum acutatum species complex</taxon>
    </lineage>
</organism>
<evidence type="ECO:0000313" key="3">
    <source>
        <dbReference type="Proteomes" id="UP001227543"/>
    </source>
</evidence>
<feature type="region of interest" description="Disordered" evidence="1">
    <location>
        <begin position="240"/>
        <end position="268"/>
    </location>
</feature>
<keyword evidence="3" id="KW-1185">Reference proteome</keyword>
<evidence type="ECO:0000256" key="1">
    <source>
        <dbReference type="SAM" id="MobiDB-lite"/>
    </source>
</evidence>
<dbReference type="EMBL" id="MLFU01000029">
    <property type="protein sequence ID" value="KAK1496183.1"/>
    <property type="molecule type" value="Genomic_DNA"/>
</dbReference>
<sequence>MSSSTPKPSDSESDPYLLTNLSECLSGHPHFDFLQPMLPQFRAENLDTSSRSHSALATETAVPYTHDSRNTSPPPMTPQHCHQASSYASQFRPPCLLLAAEEEQPSAELPRSTGQQAKDKMPEVSPETEPFISDVSRAKDFEQYSKGSKLVLNYQHPRRPYGRSEYPNPPDVNSDDKVLSEDEMELSRTGLVYHDRHISNPTPNLVRAIVNVTVVDTISTGMTGGAQILLCKVEEARYHGEKDKKPKGISRVLSGSSSRVTKRSSSKRKSFFGIMEHTSDSASSQKRHNQEQSIFTGPSLVGRGTAGEHLVVGQLVVVKVYDAMYYPFNYGMYQGPWKATSRADQEHSREAGTYEHLWIHDKTGYPHLAPQYYGSWAIELATTNPVVEDKQRFARAIAMEYIEGSSIEEICRRTIETYQLVPRDQANPTLADGTKWFCGWELRLKTLKDLVDGYMDFLHVGVSMGLDPQNIILTGKLGDRKLESPRVVAVDYVNALVDDQRKTPNKVYQPHKMPPHPWGEVSLRKLELFSGWIPHHWTARQFEGWLHHVYGPLDNPDYTDPRISKAPPSKQDPQPSHTST</sequence>
<evidence type="ECO:0000313" key="2">
    <source>
        <dbReference type="EMBL" id="KAK1496183.1"/>
    </source>
</evidence>
<feature type="region of interest" description="Disordered" evidence="1">
    <location>
        <begin position="102"/>
        <end position="129"/>
    </location>
</feature>
<name>A0ABQ9R649_9PEZI</name>
<feature type="region of interest" description="Disordered" evidence="1">
    <location>
        <begin position="557"/>
        <end position="580"/>
    </location>
</feature>
<dbReference type="GeneID" id="85408628"/>